<dbReference type="PANTHER" id="PTHR30483">
    <property type="entry name" value="LEUCINE-SPECIFIC-BINDING PROTEIN"/>
    <property type="match status" value="1"/>
</dbReference>
<evidence type="ECO:0000256" key="1">
    <source>
        <dbReference type="ARBA" id="ARBA00010062"/>
    </source>
</evidence>
<reference evidence="4 5" key="1">
    <citation type="submission" date="2019-07" db="EMBL/GenBank/DDBJ databases">
        <title>Rapid identification of Enteric Bacteria from Whole Genome Sequences (WGS) using Average Nucleotide Identity (ANI).</title>
        <authorList>
            <person name="Lane C."/>
        </authorList>
    </citation>
    <scope>NUCLEOTIDE SEQUENCE [LARGE SCALE GENOMIC DNA]</scope>
    <source>
        <strain evidence="4 5">2016D-0084</strain>
    </source>
</reference>
<dbReference type="CDD" id="cd06347">
    <property type="entry name" value="PBP1_ABC_LivK_ligand_binding-like"/>
    <property type="match status" value="1"/>
</dbReference>
<dbReference type="InterPro" id="IPR051010">
    <property type="entry name" value="BCAA_transport"/>
</dbReference>
<evidence type="ECO:0000313" key="5">
    <source>
        <dbReference type="Proteomes" id="UP000321629"/>
    </source>
</evidence>
<dbReference type="Gene3D" id="3.40.50.2300">
    <property type="match status" value="2"/>
</dbReference>
<evidence type="ECO:0000259" key="3">
    <source>
        <dbReference type="Pfam" id="PF13458"/>
    </source>
</evidence>
<dbReference type="Proteomes" id="UP000321629">
    <property type="component" value="Unassembled WGS sequence"/>
</dbReference>
<dbReference type="SUPFAM" id="SSF53822">
    <property type="entry name" value="Periplasmic binding protein-like I"/>
    <property type="match status" value="1"/>
</dbReference>
<gene>
    <name evidence="4" type="ORF">FPD38_00855</name>
</gene>
<comment type="similarity">
    <text evidence="1">Belongs to the leucine-binding protein family.</text>
</comment>
<keyword evidence="2" id="KW-0732">Signal</keyword>
<name>A0A5C7E3N7_9BACT</name>
<dbReference type="RefSeq" id="WP_147554917.1">
    <property type="nucleotide sequence ID" value="NZ_VOWJ01000013.1"/>
</dbReference>
<comment type="caution">
    <text evidence="4">The sequence shown here is derived from an EMBL/GenBank/DDBJ whole genome shotgun (WGS) entry which is preliminary data.</text>
</comment>
<feature type="domain" description="Leucine-binding protein" evidence="3">
    <location>
        <begin position="22"/>
        <end position="356"/>
    </location>
</feature>
<dbReference type="EMBL" id="VOWJ01000013">
    <property type="protein sequence ID" value="TXE89277.1"/>
    <property type="molecule type" value="Genomic_DNA"/>
</dbReference>
<accession>A0A5C7E3N7</accession>
<dbReference type="Pfam" id="PF13458">
    <property type="entry name" value="Peripla_BP_6"/>
    <property type="match status" value="1"/>
</dbReference>
<dbReference type="InterPro" id="IPR028082">
    <property type="entry name" value="Peripla_BP_I"/>
</dbReference>
<dbReference type="InterPro" id="IPR028081">
    <property type="entry name" value="Leu-bd"/>
</dbReference>
<dbReference type="AlphaFoldDB" id="A0A5C7E3N7"/>
<proteinExistence type="inferred from homology"/>
<sequence length="372" mass="40691">MKKINIAILSIIAVASIIQAKEINIGVVLPLTGATAAYGQSALDGIKIANSMKNTLSNGDKINLVVVDTKGDKIESANASTRLVSQNKVQALIGEMITANTLQVIRIGEEKKIPVVAPAATADKILNKKLYASRVCFMDSFQGSSLANYIKNKLQYNKAVIITDQTTDYSLGLTRAFEKEFNKQGGKILDKFRITAGDKDFKAIISQVKNLNPDFIYLPVYYTEASLFARQAKTMGVNIPMGSADGVADETFINLAQDAAEGYIFTDSFDYNNPPTNLSNEFIQAYEKEKKNKEVPNFSAMGADAYFVIYEAMQKCVNNLNAECINDNIHSTLNFQGVSGVISIDKSGNATRSIVIKSIENQKQVYKDTILP</sequence>
<evidence type="ECO:0000313" key="4">
    <source>
        <dbReference type="EMBL" id="TXE89277.1"/>
    </source>
</evidence>
<organism evidence="4 5">
    <name type="scientific">Campylobacter volucris</name>
    <dbReference type="NCBI Taxonomy" id="1031542"/>
    <lineage>
        <taxon>Bacteria</taxon>
        <taxon>Pseudomonadati</taxon>
        <taxon>Campylobacterota</taxon>
        <taxon>Epsilonproteobacteria</taxon>
        <taxon>Campylobacterales</taxon>
        <taxon>Campylobacteraceae</taxon>
        <taxon>Campylobacter</taxon>
    </lineage>
</organism>
<dbReference type="PANTHER" id="PTHR30483:SF6">
    <property type="entry name" value="PERIPLASMIC BINDING PROTEIN OF ABC TRANSPORTER FOR NATURAL AMINO ACIDS"/>
    <property type="match status" value="1"/>
</dbReference>
<protein>
    <submittedName>
        <fullName evidence="4">ABC transporter substrate-binding protein</fullName>
    </submittedName>
</protein>
<evidence type="ECO:0000256" key="2">
    <source>
        <dbReference type="ARBA" id="ARBA00022729"/>
    </source>
</evidence>